<dbReference type="STRING" id="22663.A0A2I0JVH4"/>
<dbReference type="AlphaFoldDB" id="A0A2I0JVH4"/>
<evidence type="ECO:0000313" key="3">
    <source>
        <dbReference type="Proteomes" id="UP000233551"/>
    </source>
</evidence>
<feature type="compositionally biased region" description="Polar residues" evidence="1">
    <location>
        <begin position="90"/>
        <end position="103"/>
    </location>
</feature>
<feature type="compositionally biased region" description="Basic and acidic residues" evidence="1">
    <location>
        <begin position="106"/>
        <end position="115"/>
    </location>
</feature>
<feature type="region of interest" description="Disordered" evidence="1">
    <location>
        <begin position="20"/>
        <end position="143"/>
    </location>
</feature>
<reference evidence="2 3" key="1">
    <citation type="submission" date="2017-11" db="EMBL/GenBank/DDBJ databases">
        <title>De-novo sequencing of pomegranate (Punica granatum L.) genome.</title>
        <authorList>
            <person name="Akparov Z."/>
            <person name="Amiraslanov A."/>
            <person name="Hajiyeva S."/>
            <person name="Abbasov M."/>
            <person name="Kaur K."/>
            <person name="Hamwieh A."/>
            <person name="Solovyev V."/>
            <person name="Salamov A."/>
            <person name="Braich B."/>
            <person name="Kosarev P."/>
            <person name="Mahmoud A."/>
            <person name="Hajiyev E."/>
            <person name="Babayeva S."/>
            <person name="Izzatullayeva V."/>
            <person name="Mammadov A."/>
            <person name="Mammadov A."/>
            <person name="Sharifova S."/>
            <person name="Ojaghi J."/>
            <person name="Eynullazada K."/>
            <person name="Bayramov B."/>
            <person name="Abdulazimova A."/>
            <person name="Shahmuradov I."/>
        </authorList>
    </citation>
    <scope>NUCLEOTIDE SEQUENCE [LARGE SCALE GENOMIC DNA]</scope>
    <source>
        <strain evidence="3">cv. AG2017</strain>
        <tissue evidence="2">Leaf</tissue>
    </source>
</reference>
<name>A0A2I0JVH4_PUNGR</name>
<dbReference type="EMBL" id="PGOL01001269">
    <property type="protein sequence ID" value="PKI59476.1"/>
    <property type="molecule type" value="Genomic_DNA"/>
</dbReference>
<sequence length="143" mass="15916">MLTVEDMQQELVCNVNIKHREEFDEEKEPDGMVLVGWSQPSSTEKKEENHRVSDVGTSNSSRPIAELNEDAEISTMEETDVVPTKKRKLSTASKNATSPSSSKVPADTDNHGKVEEIDDDDDDDDVVVMLDGNPDNTKTRRVV</sequence>
<accession>A0A2I0JVH4</accession>
<evidence type="ECO:0000256" key="1">
    <source>
        <dbReference type="SAM" id="MobiDB-lite"/>
    </source>
</evidence>
<evidence type="ECO:0000313" key="2">
    <source>
        <dbReference type="EMBL" id="PKI59476.1"/>
    </source>
</evidence>
<keyword evidence="3" id="KW-1185">Reference proteome</keyword>
<feature type="compositionally biased region" description="Basic and acidic residues" evidence="1">
    <location>
        <begin position="43"/>
        <end position="53"/>
    </location>
</feature>
<dbReference type="Gene3D" id="3.10.290.20">
    <property type="entry name" value="Ubiquitin-like 2 activating enzyme e1b. Chain: B, domain 3"/>
    <property type="match status" value="1"/>
</dbReference>
<protein>
    <submittedName>
        <fullName evidence="2">Uncharacterized protein</fullName>
    </submittedName>
</protein>
<gene>
    <name evidence="2" type="ORF">CRG98_020107</name>
</gene>
<proteinExistence type="predicted"/>
<organism evidence="2 3">
    <name type="scientific">Punica granatum</name>
    <name type="common">Pomegranate</name>
    <dbReference type="NCBI Taxonomy" id="22663"/>
    <lineage>
        <taxon>Eukaryota</taxon>
        <taxon>Viridiplantae</taxon>
        <taxon>Streptophyta</taxon>
        <taxon>Embryophyta</taxon>
        <taxon>Tracheophyta</taxon>
        <taxon>Spermatophyta</taxon>
        <taxon>Magnoliopsida</taxon>
        <taxon>eudicotyledons</taxon>
        <taxon>Gunneridae</taxon>
        <taxon>Pentapetalae</taxon>
        <taxon>rosids</taxon>
        <taxon>malvids</taxon>
        <taxon>Myrtales</taxon>
        <taxon>Lythraceae</taxon>
        <taxon>Punica</taxon>
    </lineage>
</organism>
<feature type="compositionally biased region" description="Acidic residues" evidence="1">
    <location>
        <begin position="67"/>
        <end position="80"/>
    </location>
</feature>
<dbReference type="Proteomes" id="UP000233551">
    <property type="component" value="Unassembled WGS sequence"/>
</dbReference>
<feature type="compositionally biased region" description="Acidic residues" evidence="1">
    <location>
        <begin position="116"/>
        <end position="126"/>
    </location>
</feature>
<comment type="caution">
    <text evidence="2">The sequence shown here is derived from an EMBL/GenBank/DDBJ whole genome shotgun (WGS) entry which is preliminary data.</text>
</comment>